<dbReference type="PANTHER" id="PTHR33164:SF106">
    <property type="entry name" value="TRANSCRIPTIONAL REGULATORY PROTEIN"/>
    <property type="match status" value="1"/>
</dbReference>
<evidence type="ECO:0000313" key="3">
    <source>
        <dbReference type="Proteomes" id="UP000540698"/>
    </source>
</evidence>
<gene>
    <name evidence="2" type="ORF">HGB38_07825</name>
</gene>
<dbReference type="Proteomes" id="UP000540698">
    <property type="component" value="Unassembled WGS sequence"/>
</dbReference>
<sequence length="161" mass="17865">MSSVADPAATRRHRRLVTSVKEALRDLNTQLSVLNRRFGNKVELKDVDWTCLDLINRHGPLTPTALAARAGLHPATLTGILDRLQRGGWVIRERDPEGADRRAVTVRALHDRNPELYRIFSGMNGRMDAICDGYTDAELELIAEFLRRSAAAGHASADELA</sequence>
<organism evidence="2 3">
    <name type="scientific">Nocardia gamkensis</name>
    <dbReference type="NCBI Taxonomy" id="352869"/>
    <lineage>
        <taxon>Bacteria</taxon>
        <taxon>Bacillati</taxon>
        <taxon>Actinomycetota</taxon>
        <taxon>Actinomycetes</taxon>
        <taxon>Mycobacteriales</taxon>
        <taxon>Nocardiaceae</taxon>
        <taxon>Nocardia</taxon>
    </lineage>
</organism>
<reference evidence="2 3" key="1">
    <citation type="submission" date="2020-04" db="EMBL/GenBank/DDBJ databases">
        <title>MicrobeNet Type strains.</title>
        <authorList>
            <person name="Nicholson A.C."/>
        </authorList>
    </citation>
    <scope>NUCLEOTIDE SEQUENCE [LARGE SCALE GENOMIC DNA]</scope>
    <source>
        <strain evidence="2 3">DSM 44956</strain>
    </source>
</reference>
<dbReference type="InterPro" id="IPR036388">
    <property type="entry name" value="WH-like_DNA-bd_sf"/>
</dbReference>
<dbReference type="PROSITE" id="PS50995">
    <property type="entry name" value="HTH_MARR_2"/>
    <property type="match status" value="1"/>
</dbReference>
<dbReference type="SMART" id="SM00347">
    <property type="entry name" value="HTH_MARR"/>
    <property type="match status" value="1"/>
</dbReference>
<dbReference type="InterPro" id="IPR036390">
    <property type="entry name" value="WH_DNA-bd_sf"/>
</dbReference>
<dbReference type="PANTHER" id="PTHR33164">
    <property type="entry name" value="TRANSCRIPTIONAL REGULATOR, MARR FAMILY"/>
    <property type="match status" value="1"/>
</dbReference>
<evidence type="ECO:0000313" key="2">
    <source>
        <dbReference type="EMBL" id="NKY26127.1"/>
    </source>
</evidence>
<dbReference type="InterPro" id="IPR000835">
    <property type="entry name" value="HTH_MarR-typ"/>
</dbReference>
<proteinExistence type="predicted"/>
<dbReference type="SUPFAM" id="SSF46785">
    <property type="entry name" value="Winged helix' DNA-binding domain"/>
    <property type="match status" value="1"/>
</dbReference>
<name>A0A7X6L1H6_9NOCA</name>
<dbReference type="InterPro" id="IPR039422">
    <property type="entry name" value="MarR/SlyA-like"/>
</dbReference>
<dbReference type="GO" id="GO:0003700">
    <property type="term" value="F:DNA-binding transcription factor activity"/>
    <property type="evidence" value="ECO:0007669"/>
    <property type="project" value="InterPro"/>
</dbReference>
<dbReference type="Pfam" id="PF01047">
    <property type="entry name" value="MarR"/>
    <property type="match status" value="1"/>
</dbReference>
<feature type="domain" description="HTH marR-type" evidence="1">
    <location>
        <begin position="13"/>
        <end position="151"/>
    </location>
</feature>
<dbReference type="RefSeq" id="WP_062970296.1">
    <property type="nucleotide sequence ID" value="NZ_JAAXOS010000003.1"/>
</dbReference>
<dbReference type="GO" id="GO:0006950">
    <property type="term" value="P:response to stress"/>
    <property type="evidence" value="ECO:0007669"/>
    <property type="project" value="TreeGrafter"/>
</dbReference>
<accession>A0A7X6L1H6</accession>
<evidence type="ECO:0000259" key="1">
    <source>
        <dbReference type="PROSITE" id="PS50995"/>
    </source>
</evidence>
<dbReference type="Gene3D" id="1.10.10.10">
    <property type="entry name" value="Winged helix-like DNA-binding domain superfamily/Winged helix DNA-binding domain"/>
    <property type="match status" value="1"/>
</dbReference>
<dbReference type="EMBL" id="JAAXOS010000003">
    <property type="protein sequence ID" value="NKY26127.1"/>
    <property type="molecule type" value="Genomic_DNA"/>
</dbReference>
<dbReference type="AlphaFoldDB" id="A0A7X6L1H6"/>
<keyword evidence="3" id="KW-1185">Reference proteome</keyword>
<protein>
    <submittedName>
        <fullName evidence="2">MarR family transcriptional regulator</fullName>
    </submittedName>
</protein>
<comment type="caution">
    <text evidence="2">The sequence shown here is derived from an EMBL/GenBank/DDBJ whole genome shotgun (WGS) entry which is preliminary data.</text>
</comment>